<dbReference type="SUPFAM" id="SSF53474">
    <property type="entry name" value="alpha/beta-Hydrolases"/>
    <property type="match status" value="1"/>
</dbReference>
<evidence type="ECO:0000259" key="3">
    <source>
        <dbReference type="Pfam" id="PF01764"/>
    </source>
</evidence>
<dbReference type="RefSeq" id="XP_004339493.1">
    <property type="nucleotide sequence ID" value="XM_004339445.1"/>
</dbReference>
<feature type="chain" id="PRO_5003990495" evidence="2">
    <location>
        <begin position="18"/>
        <end position="333"/>
    </location>
</feature>
<evidence type="ECO:0000313" key="5">
    <source>
        <dbReference type="Proteomes" id="UP000011083"/>
    </source>
</evidence>
<dbReference type="PANTHER" id="PTHR45856">
    <property type="entry name" value="ALPHA/BETA-HYDROLASES SUPERFAMILY PROTEIN"/>
    <property type="match status" value="1"/>
</dbReference>
<dbReference type="Proteomes" id="UP000011083">
    <property type="component" value="Unassembled WGS sequence"/>
</dbReference>
<evidence type="ECO:0000256" key="2">
    <source>
        <dbReference type="SAM" id="SignalP"/>
    </source>
</evidence>
<keyword evidence="2" id="KW-0732">Signal</keyword>
<proteinExistence type="predicted"/>
<reference evidence="4 5" key="1">
    <citation type="journal article" date="2013" name="Genome Biol.">
        <title>Genome of Acanthamoeba castellanii highlights extensive lateral gene transfer and early evolution of tyrosine kinase signaling.</title>
        <authorList>
            <person name="Clarke M."/>
            <person name="Lohan A.J."/>
            <person name="Liu B."/>
            <person name="Lagkouvardos I."/>
            <person name="Roy S."/>
            <person name="Zafar N."/>
            <person name="Bertelli C."/>
            <person name="Schilde C."/>
            <person name="Kianianmomeni A."/>
            <person name="Burglin T.R."/>
            <person name="Frech C."/>
            <person name="Turcotte B."/>
            <person name="Kopec K.O."/>
            <person name="Synnott J.M."/>
            <person name="Choo C."/>
            <person name="Paponov I."/>
            <person name="Finkler A."/>
            <person name="Soon Heng Tan C."/>
            <person name="Hutchins A.P."/>
            <person name="Weinmeier T."/>
            <person name="Rattei T."/>
            <person name="Chu J.S."/>
            <person name="Gimenez G."/>
            <person name="Irimia M."/>
            <person name="Rigden D.J."/>
            <person name="Fitzpatrick D.A."/>
            <person name="Lorenzo-Morales J."/>
            <person name="Bateman A."/>
            <person name="Chiu C.H."/>
            <person name="Tang P."/>
            <person name="Hegemann P."/>
            <person name="Fromm H."/>
            <person name="Raoult D."/>
            <person name="Greub G."/>
            <person name="Miranda-Saavedra D."/>
            <person name="Chen N."/>
            <person name="Nash P."/>
            <person name="Ginger M.L."/>
            <person name="Horn M."/>
            <person name="Schaap P."/>
            <person name="Caler L."/>
            <person name="Loftus B."/>
        </authorList>
    </citation>
    <scope>NUCLEOTIDE SEQUENCE [LARGE SCALE GENOMIC DNA]</scope>
    <source>
        <strain evidence="4 5">Neff</strain>
    </source>
</reference>
<dbReference type="PANTHER" id="PTHR45856:SF24">
    <property type="entry name" value="FUNGAL LIPASE-LIKE DOMAIN-CONTAINING PROTEIN"/>
    <property type="match status" value="1"/>
</dbReference>
<dbReference type="GO" id="GO:0006629">
    <property type="term" value="P:lipid metabolic process"/>
    <property type="evidence" value="ECO:0007669"/>
    <property type="project" value="InterPro"/>
</dbReference>
<dbReference type="EMBL" id="KB007974">
    <property type="protein sequence ID" value="ELR17480.1"/>
    <property type="molecule type" value="Genomic_DNA"/>
</dbReference>
<keyword evidence="5" id="KW-1185">Reference proteome</keyword>
<dbReference type="AlphaFoldDB" id="L8GWV3"/>
<dbReference type="InterPro" id="IPR051218">
    <property type="entry name" value="Sec_MonoDiacylglyc_Lipase"/>
</dbReference>
<evidence type="ECO:0000256" key="1">
    <source>
        <dbReference type="SAM" id="MobiDB-lite"/>
    </source>
</evidence>
<accession>L8GWV3</accession>
<protein>
    <submittedName>
        <fullName evidence="4">Lipase, putative</fullName>
    </submittedName>
</protein>
<dbReference type="Gene3D" id="3.40.50.1820">
    <property type="entry name" value="alpha/beta hydrolase"/>
    <property type="match status" value="1"/>
</dbReference>
<dbReference type="KEGG" id="acan:ACA1_062220"/>
<name>L8GWV3_ACACF</name>
<dbReference type="GeneID" id="14917920"/>
<feature type="signal peptide" evidence="2">
    <location>
        <begin position="1"/>
        <end position="17"/>
    </location>
</feature>
<dbReference type="InterPro" id="IPR029058">
    <property type="entry name" value="AB_hydrolase_fold"/>
</dbReference>
<dbReference type="VEuPathDB" id="AmoebaDB:ACA1_062220"/>
<dbReference type="OrthoDB" id="5866690at2759"/>
<organism evidence="4 5">
    <name type="scientific">Acanthamoeba castellanii (strain ATCC 30010 / Neff)</name>
    <dbReference type="NCBI Taxonomy" id="1257118"/>
    <lineage>
        <taxon>Eukaryota</taxon>
        <taxon>Amoebozoa</taxon>
        <taxon>Discosea</taxon>
        <taxon>Longamoebia</taxon>
        <taxon>Centramoebida</taxon>
        <taxon>Acanthamoebidae</taxon>
        <taxon>Acanthamoeba</taxon>
    </lineage>
</organism>
<evidence type="ECO:0000313" key="4">
    <source>
        <dbReference type="EMBL" id="ELR17480.1"/>
    </source>
</evidence>
<gene>
    <name evidence="4" type="ORF">ACA1_062220</name>
</gene>
<feature type="domain" description="Fungal lipase-type" evidence="3">
    <location>
        <begin position="147"/>
        <end position="270"/>
    </location>
</feature>
<dbReference type="Pfam" id="PF01764">
    <property type="entry name" value="Lipase_3"/>
    <property type="match status" value="1"/>
</dbReference>
<feature type="region of interest" description="Disordered" evidence="1">
    <location>
        <begin position="23"/>
        <end position="43"/>
    </location>
</feature>
<sequence>MSFLVRTLGRLFSTAASAPTSTTTTITTASRPTTTIPTTTTTTRSCTTPSLNVSDFFSFENDDITTTSSTITEEDDFCLLAEQHEDEAEEEDIAFFSKEEALVMANYSTLAYFPLADNCKADPSFTVSRFETDLSTAYVRAQGSRVVITYKGTDTATDFATDFTPWPAACPELLPEGGRVRATIETHAASQGLSIAELDVTVTGHSLGAAQATLAALQMAQLVAAVDQIRLVTFGSPRVFTHAGAAFFNKLGLGARTLRVAENDVDPVTMVNLGSLGFKHVGLNLRVEKPATAWHHLMDGYTGGLLAAAFIPTYAVGSRRAFLYTCRRILRLI</sequence>
<dbReference type="InterPro" id="IPR002921">
    <property type="entry name" value="Fungal_lipase-type"/>
</dbReference>